<keyword evidence="2" id="KW-0677">Repeat</keyword>
<dbReference type="PANTHER" id="PTHR12547">
    <property type="entry name" value="CCCH ZINC FINGER/TIS11-RELATED"/>
    <property type="match status" value="1"/>
</dbReference>
<feature type="region of interest" description="Disordered" evidence="6">
    <location>
        <begin position="245"/>
        <end position="265"/>
    </location>
</feature>
<keyword evidence="1 5" id="KW-0479">Metal-binding</keyword>
<dbReference type="GO" id="GO:0008270">
    <property type="term" value="F:zinc ion binding"/>
    <property type="evidence" value="ECO:0007669"/>
    <property type="project" value="UniProtKB-KW"/>
</dbReference>
<proteinExistence type="predicted"/>
<dbReference type="EMBL" id="NHTK01001311">
    <property type="protein sequence ID" value="PPR00461.1"/>
    <property type="molecule type" value="Genomic_DNA"/>
</dbReference>
<dbReference type="PANTHER" id="PTHR12547:SF18">
    <property type="entry name" value="PROTEIN TIS11"/>
    <property type="match status" value="1"/>
</dbReference>
<dbReference type="Pfam" id="PF00642">
    <property type="entry name" value="zf-CCCH"/>
    <property type="match status" value="1"/>
</dbReference>
<dbReference type="OrthoDB" id="411372at2759"/>
<dbReference type="SMART" id="SM00356">
    <property type="entry name" value="ZnF_C3H1"/>
    <property type="match status" value="3"/>
</dbReference>
<feature type="region of interest" description="Disordered" evidence="6">
    <location>
        <begin position="172"/>
        <end position="198"/>
    </location>
</feature>
<evidence type="ECO:0000256" key="4">
    <source>
        <dbReference type="ARBA" id="ARBA00022833"/>
    </source>
</evidence>
<organism evidence="8 9">
    <name type="scientific">Panaeolus cyanescens</name>
    <dbReference type="NCBI Taxonomy" id="181874"/>
    <lineage>
        <taxon>Eukaryota</taxon>
        <taxon>Fungi</taxon>
        <taxon>Dikarya</taxon>
        <taxon>Basidiomycota</taxon>
        <taxon>Agaricomycotina</taxon>
        <taxon>Agaricomycetes</taxon>
        <taxon>Agaricomycetidae</taxon>
        <taxon>Agaricales</taxon>
        <taxon>Agaricineae</taxon>
        <taxon>Galeropsidaceae</taxon>
        <taxon>Panaeolus</taxon>
    </lineage>
</organism>
<protein>
    <recommendedName>
        <fullName evidence="7">C3H1-type domain-containing protein</fullName>
    </recommendedName>
</protein>
<keyword evidence="3 5" id="KW-0863">Zinc-finger</keyword>
<feature type="zinc finger region" description="C3H1-type" evidence="5">
    <location>
        <begin position="48"/>
        <end position="75"/>
    </location>
</feature>
<dbReference type="InterPro" id="IPR036855">
    <property type="entry name" value="Znf_CCCH_sf"/>
</dbReference>
<sequence>MSRKTQSQKKRHTKPCRYFQVNRCPHSADVCDFAHIIVNPAAATSPLEPGSGVCHQYPTGHCQSGTICGYPHGLEGKGTSYFYDINRVHFGNVAPMKPIDTTMPFDGARDWAAVVSPDATYLESPTISSSYGYPPQWPHSPFLLNSNYPHFVEAALVGVPARSRDSIDTLATSTSFSTQDSDEISSSAVTDDPRYGEHSHSYQSQVCIVDEPPLVHVAPYYAVPSNSVPTNSGPSPPYEPYGTGYQAPNVRVKPRNPSKPPSKQKLMKYKTKPCKFFVTSRGCPNGSACTFIHDEMEYPSDDGLVSKEDMSKKNFFPIPWRVIGGGVLVGVKRDGDDKEEESSEIDRPHSSDSKQSSNMSPIKIVTRQRSNSIPPTPSTAQVKVEHLFSAESPGVL</sequence>
<reference evidence="8 9" key="1">
    <citation type="journal article" date="2018" name="Evol. Lett.">
        <title>Horizontal gene cluster transfer increased hallucinogenic mushroom diversity.</title>
        <authorList>
            <person name="Reynolds H.T."/>
            <person name="Vijayakumar V."/>
            <person name="Gluck-Thaler E."/>
            <person name="Korotkin H.B."/>
            <person name="Matheny P.B."/>
            <person name="Slot J.C."/>
        </authorList>
    </citation>
    <scope>NUCLEOTIDE SEQUENCE [LARGE SCALE GENOMIC DNA]</scope>
    <source>
        <strain evidence="8 9">2629</strain>
    </source>
</reference>
<dbReference type="Gene3D" id="4.10.1000.10">
    <property type="entry name" value="Zinc finger, CCCH-type"/>
    <property type="match status" value="2"/>
</dbReference>
<comment type="caution">
    <text evidence="8">The sequence shown here is derived from an EMBL/GenBank/DDBJ whole genome shotgun (WGS) entry which is preliminary data.</text>
</comment>
<feature type="compositionally biased region" description="Polar residues" evidence="6">
    <location>
        <begin position="367"/>
        <end position="381"/>
    </location>
</feature>
<feature type="zinc finger region" description="C3H1-type" evidence="5">
    <location>
        <begin position="10"/>
        <end position="38"/>
    </location>
</feature>
<keyword evidence="9" id="KW-1185">Reference proteome</keyword>
<dbReference type="STRING" id="181874.A0A409YBS4"/>
<dbReference type="InterPro" id="IPR000571">
    <property type="entry name" value="Znf_CCCH"/>
</dbReference>
<dbReference type="PROSITE" id="PS50103">
    <property type="entry name" value="ZF_C3H1"/>
    <property type="match status" value="3"/>
</dbReference>
<dbReference type="AlphaFoldDB" id="A0A409YBS4"/>
<gene>
    <name evidence="8" type="ORF">CVT24_004522</name>
</gene>
<evidence type="ECO:0000256" key="5">
    <source>
        <dbReference type="PROSITE-ProRule" id="PRU00723"/>
    </source>
</evidence>
<dbReference type="InterPro" id="IPR045877">
    <property type="entry name" value="ZFP36-like"/>
</dbReference>
<evidence type="ECO:0000256" key="2">
    <source>
        <dbReference type="ARBA" id="ARBA00022737"/>
    </source>
</evidence>
<dbReference type="Proteomes" id="UP000284842">
    <property type="component" value="Unassembled WGS sequence"/>
</dbReference>
<dbReference type="SUPFAM" id="SSF90229">
    <property type="entry name" value="CCCH zinc finger"/>
    <property type="match status" value="1"/>
</dbReference>
<accession>A0A409YBS4</accession>
<dbReference type="InParanoid" id="A0A409YBS4"/>
<evidence type="ECO:0000256" key="3">
    <source>
        <dbReference type="ARBA" id="ARBA00022771"/>
    </source>
</evidence>
<evidence type="ECO:0000313" key="9">
    <source>
        <dbReference type="Proteomes" id="UP000284842"/>
    </source>
</evidence>
<feature type="region of interest" description="Disordered" evidence="6">
    <location>
        <begin position="332"/>
        <end position="396"/>
    </location>
</feature>
<evidence type="ECO:0000313" key="8">
    <source>
        <dbReference type="EMBL" id="PPR00461.1"/>
    </source>
</evidence>
<feature type="domain" description="C3H1-type" evidence="7">
    <location>
        <begin position="48"/>
        <end position="75"/>
    </location>
</feature>
<keyword evidence="4 5" id="KW-0862">Zinc</keyword>
<evidence type="ECO:0000259" key="7">
    <source>
        <dbReference type="PROSITE" id="PS50103"/>
    </source>
</evidence>
<dbReference type="GO" id="GO:0003729">
    <property type="term" value="F:mRNA binding"/>
    <property type="evidence" value="ECO:0007669"/>
    <property type="project" value="InterPro"/>
</dbReference>
<name>A0A409YBS4_9AGAR</name>
<evidence type="ECO:0000256" key="1">
    <source>
        <dbReference type="ARBA" id="ARBA00022723"/>
    </source>
</evidence>
<feature type="zinc finger region" description="C3H1-type" evidence="5">
    <location>
        <begin position="268"/>
        <end position="296"/>
    </location>
</feature>
<evidence type="ECO:0000256" key="6">
    <source>
        <dbReference type="SAM" id="MobiDB-lite"/>
    </source>
</evidence>
<feature type="domain" description="C3H1-type" evidence="7">
    <location>
        <begin position="10"/>
        <end position="38"/>
    </location>
</feature>
<feature type="compositionally biased region" description="Polar residues" evidence="6">
    <location>
        <begin position="172"/>
        <end position="189"/>
    </location>
</feature>
<feature type="domain" description="C3H1-type" evidence="7">
    <location>
        <begin position="268"/>
        <end position="296"/>
    </location>
</feature>